<feature type="compositionally biased region" description="Polar residues" evidence="3">
    <location>
        <begin position="417"/>
        <end position="434"/>
    </location>
</feature>
<feature type="compositionally biased region" description="Low complexity" evidence="3">
    <location>
        <begin position="340"/>
        <end position="349"/>
    </location>
</feature>
<reference evidence="5" key="1">
    <citation type="submission" date="2023-09" db="UniProtKB">
        <authorList>
            <consortium name="Ensembl"/>
        </authorList>
    </citation>
    <scope>IDENTIFICATION</scope>
</reference>
<evidence type="ECO:0000259" key="4">
    <source>
        <dbReference type="PROSITE" id="PS50011"/>
    </source>
</evidence>
<protein>
    <submittedName>
        <fullName evidence="5">Interleukin 1 receptor associated kinase 1</fullName>
    </submittedName>
</protein>
<dbReference type="PANTHER" id="PTHR27001">
    <property type="entry name" value="OS01G0253100 PROTEIN"/>
    <property type="match status" value="1"/>
</dbReference>
<feature type="region of interest" description="Disordered" evidence="3">
    <location>
        <begin position="415"/>
        <end position="474"/>
    </location>
</feature>
<dbReference type="SUPFAM" id="SSF47986">
    <property type="entry name" value="DEATH domain"/>
    <property type="match status" value="1"/>
</dbReference>
<evidence type="ECO:0000256" key="1">
    <source>
        <dbReference type="ARBA" id="ARBA00022741"/>
    </source>
</evidence>
<feature type="domain" description="Protein kinase" evidence="4">
    <location>
        <begin position="1"/>
        <end position="336"/>
    </location>
</feature>
<dbReference type="Pfam" id="PF00069">
    <property type="entry name" value="Pkinase"/>
    <property type="match status" value="1"/>
</dbReference>
<keyword evidence="1" id="KW-0547">Nucleotide-binding</keyword>
<feature type="region of interest" description="Disordered" evidence="3">
    <location>
        <begin position="103"/>
        <end position="130"/>
    </location>
</feature>
<evidence type="ECO:0000256" key="2">
    <source>
        <dbReference type="ARBA" id="ARBA00022840"/>
    </source>
</evidence>
<dbReference type="STRING" id="144197.ENSSPAP00000006801"/>
<evidence type="ECO:0000256" key="3">
    <source>
        <dbReference type="SAM" id="MobiDB-lite"/>
    </source>
</evidence>
<dbReference type="AlphaFoldDB" id="A0A3B4ZGT1"/>
<feature type="compositionally biased region" description="Pro residues" evidence="3">
    <location>
        <begin position="103"/>
        <end position="124"/>
    </location>
</feature>
<dbReference type="PANTHER" id="PTHR27001:SF939">
    <property type="entry name" value="INTERLEUKIN 1 RECEPTOR ASSOCIATED KINASE 1"/>
    <property type="match status" value="1"/>
</dbReference>
<dbReference type="SMART" id="SM00220">
    <property type="entry name" value="S_TKc"/>
    <property type="match status" value="1"/>
</dbReference>
<dbReference type="InterPro" id="IPR000719">
    <property type="entry name" value="Prot_kinase_dom"/>
</dbReference>
<dbReference type="SUPFAM" id="SSF56112">
    <property type="entry name" value="Protein kinase-like (PK-like)"/>
    <property type="match status" value="1"/>
</dbReference>
<keyword evidence="2" id="KW-0067">ATP-binding</keyword>
<name>A0A3B4ZGT1_9TELE</name>
<dbReference type="InterPro" id="IPR011029">
    <property type="entry name" value="DEATH-like_dom_sf"/>
</dbReference>
<evidence type="ECO:0000313" key="5">
    <source>
        <dbReference type="Ensembl" id="ENSSPAP00000006801.1"/>
    </source>
</evidence>
<feature type="region of interest" description="Disordered" evidence="3">
    <location>
        <begin position="497"/>
        <end position="548"/>
    </location>
</feature>
<feature type="compositionally biased region" description="Basic and acidic residues" evidence="3">
    <location>
        <begin position="499"/>
        <end position="511"/>
    </location>
</feature>
<dbReference type="Ensembl" id="ENSSPAT00000006939.1">
    <property type="protein sequence ID" value="ENSSPAP00000006801.1"/>
    <property type="gene ID" value="ENSSPAG00000005179.1"/>
</dbReference>
<feature type="compositionally biased region" description="Low complexity" evidence="3">
    <location>
        <begin position="456"/>
        <end position="472"/>
    </location>
</feature>
<accession>A0A3B4ZGT1</accession>
<dbReference type="InterPro" id="IPR011009">
    <property type="entry name" value="Kinase-like_dom_sf"/>
</dbReference>
<dbReference type="PROSITE" id="PS50011">
    <property type="entry name" value="PROTEIN_KINASE_DOM"/>
    <property type="match status" value="1"/>
</dbReference>
<feature type="region of interest" description="Disordered" evidence="3">
    <location>
        <begin position="339"/>
        <end position="398"/>
    </location>
</feature>
<organism evidence="5">
    <name type="scientific">Stegastes partitus</name>
    <name type="common">bicolor damselfish</name>
    <dbReference type="NCBI Taxonomy" id="144197"/>
    <lineage>
        <taxon>Eukaryota</taxon>
        <taxon>Metazoa</taxon>
        <taxon>Chordata</taxon>
        <taxon>Craniata</taxon>
        <taxon>Vertebrata</taxon>
        <taxon>Euteleostomi</taxon>
        <taxon>Actinopterygii</taxon>
        <taxon>Neopterygii</taxon>
        <taxon>Teleostei</taxon>
        <taxon>Neoteleostei</taxon>
        <taxon>Acanthomorphata</taxon>
        <taxon>Ovalentaria</taxon>
        <taxon>Pomacentridae</taxon>
        <taxon>Stegastes</taxon>
    </lineage>
</organism>
<dbReference type="GO" id="GO:0005886">
    <property type="term" value="C:plasma membrane"/>
    <property type="evidence" value="ECO:0007669"/>
    <property type="project" value="TreeGrafter"/>
</dbReference>
<dbReference type="GO" id="GO:0004672">
    <property type="term" value="F:protein kinase activity"/>
    <property type="evidence" value="ECO:0007669"/>
    <property type="project" value="InterPro"/>
</dbReference>
<dbReference type="Gene3D" id="1.10.510.10">
    <property type="entry name" value="Transferase(Phosphotransferase) domain 1"/>
    <property type="match status" value="1"/>
</dbReference>
<dbReference type="Gene3D" id="1.10.533.10">
    <property type="entry name" value="Death Domain, Fas"/>
    <property type="match status" value="1"/>
</dbReference>
<dbReference type="GeneTree" id="ENSGT00940000160502"/>
<sequence length="548" mass="59524">MISVTEATYDQINTSAKVLMVYWIWNLSAHDLVFCLTASEVLGDQTAVRLAERMKGRTDWVMNQWGNRNGRVGELIDLLESLQLLRPRDVILDWLSSWNPPPPLPLPPPSLPPPPPPPSQPQDPPTQNTCHLTTTGNTVRSLTVMSALSRQICSFCSVNLPFHSVHFLLSLCSSNILLDRHLVAKLSDFGLARFVSRSPSASLPAPTMSVGKTATVRGTLAYLPDEYVRNGQLGTAVDVYSFGVVLLEVLTGRRALHTDGRSGQRFLKDLVEELEDSSAAAWKKQLDERLTAGGAVEPASCLQVAALACKCLDKNKRKRPAMNKVFYILEEIQAFVGTTSSSSSSGAPSVPRPPPCLDSSVGSSQSSQSSHSSQSSQSSQSSLCSLPPPHPLRSSSSLPPLSSLSFLGPCETDESRGFSQYDLSSQFNGTSSRDQNPHPHPSVPTEDRYNFPPQPSSTSDSAAGATAGTTAGFCGFSPAGSLQSMFPVHSVHMNPRKQRLLEKKAQYEEGRIQTPELLSSDDLYGQESSDFRGPEESDELEYLPAKHD</sequence>
<feature type="compositionally biased region" description="Low complexity" evidence="3">
    <location>
        <begin position="359"/>
        <end position="385"/>
    </location>
</feature>
<proteinExistence type="predicted"/>
<dbReference type="GO" id="GO:0005524">
    <property type="term" value="F:ATP binding"/>
    <property type="evidence" value="ECO:0007669"/>
    <property type="project" value="UniProtKB-KW"/>
</dbReference>